<comment type="similarity">
    <text evidence="4 5">Belongs to the RlpA family.</text>
</comment>
<keyword evidence="1" id="KW-0732">Signal</keyword>
<sequence>MDQASEARGAGRPLRGLAAAALGCAGLAACATPMPTRLPPTASSQSTARPYSGPPAPGSTAGLRGTEKPYQIKGIWYYPKADRDYDEKGIGSWYGEQFHNRRTANGEIFDMDVPSAAHKTLPLPSIVEVTNLDNGRKLQVRVNDRGPFVDGRIIDLSKAAAEQLGYGRAGVAHVRVRYVGPAGKTPFDQPRMIASAPPPSEPRYAPAPRTRVYNSGLPPAQPAYDAPPPPKAADPDYVPSAPSAPVVPAEPAPVLAGAETVNGGAGSVYRVQAGSFANRGNAERAVAQLGEAGETSIEPIQRAQGMLYRVVVQAGPDEAEAFGVRDRVAALGFSDATVLRP</sequence>
<evidence type="ECO:0000256" key="2">
    <source>
        <dbReference type="ARBA" id="ARBA00023239"/>
    </source>
</evidence>
<dbReference type="PROSITE" id="PS51724">
    <property type="entry name" value="SPOR"/>
    <property type="match status" value="1"/>
</dbReference>
<dbReference type="HAMAP" id="MF_02071">
    <property type="entry name" value="RlpA"/>
    <property type="match status" value="1"/>
</dbReference>
<dbReference type="InterPro" id="IPR036908">
    <property type="entry name" value="RlpA-like_sf"/>
</dbReference>
<evidence type="ECO:0000259" key="7">
    <source>
        <dbReference type="PROSITE" id="PS51724"/>
    </source>
</evidence>
<comment type="function">
    <text evidence="4">Lytic transglycosylase with a strong preference for naked glycan strands that lack stem peptides.</text>
</comment>
<feature type="domain" description="SPOR" evidence="7">
    <location>
        <begin position="263"/>
        <end position="341"/>
    </location>
</feature>
<dbReference type="Proteomes" id="UP001262754">
    <property type="component" value="Unassembled WGS sequence"/>
</dbReference>
<reference evidence="8 9" key="1">
    <citation type="submission" date="2023-07" db="EMBL/GenBank/DDBJ databases">
        <title>Sorghum-associated microbial communities from plants grown in Nebraska, USA.</title>
        <authorList>
            <person name="Schachtman D."/>
        </authorList>
    </citation>
    <scope>NUCLEOTIDE SEQUENCE [LARGE SCALE GENOMIC DNA]</scope>
    <source>
        <strain evidence="8 9">DS2154</strain>
    </source>
</reference>
<dbReference type="InterPro" id="IPR007730">
    <property type="entry name" value="SPOR-like_dom"/>
</dbReference>
<dbReference type="Gene3D" id="2.40.40.10">
    <property type="entry name" value="RlpA-like domain"/>
    <property type="match status" value="1"/>
</dbReference>
<dbReference type="RefSeq" id="WP_310033348.1">
    <property type="nucleotide sequence ID" value="NZ_JAVDRL010000010.1"/>
</dbReference>
<evidence type="ECO:0000256" key="1">
    <source>
        <dbReference type="ARBA" id="ARBA00022729"/>
    </source>
</evidence>
<dbReference type="NCBIfam" id="TIGR00413">
    <property type="entry name" value="rlpA"/>
    <property type="match status" value="1"/>
</dbReference>
<keyword evidence="2 4" id="KW-0456">Lyase</keyword>
<dbReference type="SUPFAM" id="SSF110997">
    <property type="entry name" value="Sporulation related repeat"/>
    <property type="match status" value="1"/>
</dbReference>
<dbReference type="InterPro" id="IPR034718">
    <property type="entry name" value="RlpA"/>
</dbReference>
<feature type="compositionally biased region" description="Pro residues" evidence="6">
    <location>
        <begin position="219"/>
        <end position="232"/>
    </location>
</feature>
<keyword evidence="3 4" id="KW-0961">Cell wall biogenesis/degradation</keyword>
<comment type="caution">
    <text evidence="8">The sequence shown here is derived from an EMBL/GenBank/DDBJ whole genome shotgun (WGS) entry which is preliminary data.</text>
</comment>
<dbReference type="Pfam" id="PF03330">
    <property type="entry name" value="DPBB_1"/>
    <property type="match status" value="1"/>
</dbReference>
<dbReference type="EC" id="4.2.2.-" evidence="4"/>
<evidence type="ECO:0000256" key="6">
    <source>
        <dbReference type="SAM" id="MobiDB-lite"/>
    </source>
</evidence>
<feature type="compositionally biased region" description="Low complexity" evidence="6">
    <location>
        <begin position="235"/>
        <end position="246"/>
    </location>
</feature>
<evidence type="ECO:0000256" key="3">
    <source>
        <dbReference type="ARBA" id="ARBA00023316"/>
    </source>
</evidence>
<keyword evidence="9" id="KW-1185">Reference proteome</keyword>
<dbReference type="Gene3D" id="3.30.70.1070">
    <property type="entry name" value="Sporulation related repeat"/>
    <property type="match status" value="1"/>
</dbReference>
<dbReference type="InterPro" id="IPR036680">
    <property type="entry name" value="SPOR-like_sf"/>
</dbReference>
<dbReference type="PANTHER" id="PTHR34183:SF1">
    <property type="entry name" value="ENDOLYTIC PEPTIDOGLYCAN TRANSGLYCOSYLASE RLPA"/>
    <property type="match status" value="1"/>
</dbReference>
<protein>
    <recommendedName>
        <fullName evidence="4">Endolytic peptidoglycan transglycosylase RlpA</fullName>
        <ecNumber evidence="4">4.2.2.-</ecNumber>
    </recommendedName>
</protein>
<organism evidence="8 9">
    <name type="scientific">Caulobacter rhizosphaerae</name>
    <dbReference type="NCBI Taxonomy" id="2010972"/>
    <lineage>
        <taxon>Bacteria</taxon>
        <taxon>Pseudomonadati</taxon>
        <taxon>Pseudomonadota</taxon>
        <taxon>Alphaproteobacteria</taxon>
        <taxon>Caulobacterales</taxon>
        <taxon>Caulobacteraceae</taxon>
        <taxon>Caulobacter</taxon>
    </lineage>
</organism>
<dbReference type="PANTHER" id="PTHR34183">
    <property type="entry name" value="ENDOLYTIC PEPTIDOGLYCAN TRANSGLYCOSYLASE RLPA"/>
    <property type="match status" value="1"/>
</dbReference>
<accession>A0ABU1N2S1</accession>
<evidence type="ECO:0000256" key="4">
    <source>
        <dbReference type="HAMAP-Rule" id="MF_02071"/>
    </source>
</evidence>
<dbReference type="InterPro" id="IPR009009">
    <property type="entry name" value="RlpA-like_DPBB"/>
</dbReference>
<proteinExistence type="inferred from homology"/>
<evidence type="ECO:0000313" key="8">
    <source>
        <dbReference type="EMBL" id="MDR6532729.1"/>
    </source>
</evidence>
<dbReference type="Pfam" id="PF05036">
    <property type="entry name" value="SPOR"/>
    <property type="match status" value="1"/>
</dbReference>
<dbReference type="CDD" id="cd22268">
    <property type="entry name" value="DPBB_RlpA-like"/>
    <property type="match status" value="1"/>
</dbReference>
<gene>
    <name evidence="4" type="primary">rlpA</name>
    <name evidence="8" type="ORF">J2800_003489</name>
</gene>
<feature type="region of interest" description="Disordered" evidence="6">
    <location>
        <begin position="36"/>
        <end position="65"/>
    </location>
</feature>
<dbReference type="SUPFAM" id="SSF50685">
    <property type="entry name" value="Barwin-like endoglucanases"/>
    <property type="match status" value="1"/>
</dbReference>
<dbReference type="InterPro" id="IPR012997">
    <property type="entry name" value="RplA"/>
</dbReference>
<evidence type="ECO:0000313" key="9">
    <source>
        <dbReference type="Proteomes" id="UP001262754"/>
    </source>
</evidence>
<feature type="region of interest" description="Disordered" evidence="6">
    <location>
        <begin position="215"/>
        <end position="246"/>
    </location>
</feature>
<name>A0ABU1N2S1_9CAUL</name>
<keyword evidence="8" id="KW-0449">Lipoprotein</keyword>
<dbReference type="EMBL" id="JAVDRL010000010">
    <property type="protein sequence ID" value="MDR6532729.1"/>
    <property type="molecule type" value="Genomic_DNA"/>
</dbReference>
<evidence type="ECO:0000256" key="5">
    <source>
        <dbReference type="RuleBase" id="RU003495"/>
    </source>
</evidence>